<reference evidence="2" key="1">
    <citation type="submission" date="2021-01" db="EMBL/GenBank/DDBJ databases">
        <authorList>
            <person name="Corre E."/>
            <person name="Pelletier E."/>
            <person name="Niang G."/>
            <person name="Scheremetjew M."/>
            <person name="Finn R."/>
            <person name="Kale V."/>
            <person name="Holt S."/>
            <person name="Cochrane G."/>
            <person name="Meng A."/>
            <person name="Brown T."/>
            <person name="Cohen L."/>
        </authorList>
    </citation>
    <scope>NUCLEOTIDE SEQUENCE</scope>
    <source>
        <strain evidence="2">CCMP 2712</strain>
    </source>
</reference>
<evidence type="ECO:0000313" key="2">
    <source>
        <dbReference type="EMBL" id="CAE2322795.1"/>
    </source>
</evidence>
<evidence type="ECO:0000256" key="1">
    <source>
        <dbReference type="SAM" id="MobiDB-lite"/>
    </source>
</evidence>
<organism evidence="2">
    <name type="scientific">Guillardia theta</name>
    <name type="common">Cryptophyte</name>
    <name type="synonym">Cryptomonas phi</name>
    <dbReference type="NCBI Taxonomy" id="55529"/>
    <lineage>
        <taxon>Eukaryota</taxon>
        <taxon>Cryptophyceae</taxon>
        <taxon>Pyrenomonadales</taxon>
        <taxon>Geminigeraceae</taxon>
        <taxon>Guillardia</taxon>
    </lineage>
</organism>
<sequence>MLAHQLVDAAISRGKSTVDNLKSKPGYLKWTVERVEQPVLYVADTNLAKAALKAGDHALTIADQTIDKAMNTHAYKSTHAFVKTTYSTKVQPVIEKRIVPATNAVSSGIATTTSTIVNAPAKTYEATMTFADRQVDYFLPEKDQQLDKDLKKSPVGITLKVSRRTGRRVIAVKNRVHKAASWVVDTARPSNVKRQATKTYSNIFSALDGFVDKYLPDDDKIVAKGPIVLTKKVMTRGKKRGLAAARSAMLAVKTSPQTFKRILSDTVKGAKLRISNTYIATCKSVNNFHQARIQPLVESAQTRALAVVKSTDSVLLKYPLTAKIRNVTVSQFEKHLAPLLGRLLSLNSAPSSKAIQQENRKSSADESKETPAPGQCCFPNLYQRLKDLVETSSASAKSKKSVDSDSSKVSASLSKM</sequence>
<feature type="compositionally biased region" description="Basic and acidic residues" evidence="1">
    <location>
        <begin position="358"/>
        <end position="369"/>
    </location>
</feature>
<name>A0A7S4UIX0_GUITH</name>
<gene>
    <name evidence="2" type="ORF">GTHE00462_LOCUS28395</name>
</gene>
<protein>
    <submittedName>
        <fullName evidence="2">Uncharacterized protein</fullName>
    </submittedName>
</protein>
<accession>A0A7S4UIX0</accession>
<dbReference type="AlphaFoldDB" id="A0A7S4UIX0"/>
<feature type="region of interest" description="Disordered" evidence="1">
    <location>
        <begin position="351"/>
        <end position="378"/>
    </location>
</feature>
<proteinExistence type="predicted"/>
<dbReference type="EMBL" id="HBKN01036344">
    <property type="protein sequence ID" value="CAE2322795.1"/>
    <property type="molecule type" value="Transcribed_RNA"/>
</dbReference>
<feature type="region of interest" description="Disordered" evidence="1">
    <location>
        <begin position="393"/>
        <end position="416"/>
    </location>
</feature>
<feature type="compositionally biased region" description="Low complexity" evidence="1">
    <location>
        <begin position="407"/>
        <end position="416"/>
    </location>
</feature>